<dbReference type="OrthoDB" id="2382008at2"/>
<dbReference type="AlphaFoldDB" id="A0A1H8JFC2"/>
<reference evidence="2" key="1">
    <citation type="submission" date="2016-10" db="EMBL/GenBank/DDBJ databases">
        <authorList>
            <person name="Varghese N."/>
            <person name="Submissions S."/>
        </authorList>
    </citation>
    <scope>NUCLEOTIDE SEQUENCE [LARGE SCALE GENOMIC DNA]</scope>
    <source>
        <strain evidence="2">B48,IBRC-M 10115,DSM 25386,CECT 8001</strain>
    </source>
</reference>
<sequence length="80" mass="9215">MNVPYRCPNCRTNKSRFNLIKQVAQPVKLNPQSGEVVEEYTSNQLDPFHTPYRGPELRVQCGVCGLIEDERTFVKFGEQN</sequence>
<proteinExistence type="predicted"/>
<evidence type="ECO:0000313" key="1">
    <source>
        <dbReference type="EMBL" id="SEN79449.1"/>
    </source>
</evidence>
<accession>A0A1H8JFC2</accession>
<evidence type="ECO:0000313" key="2">
    <source>
        <dbReference type="Proteomes" id="UP000198553"/>
    </source>
</evidence>
<dbReference type="Proteomes" id="UP000198553">
    <property type="component" value="Unassembled WGS sequence"/>
</dbReference>
<protein>
    <submittedName>
        <fullName evidence="1">Uncharacterized protein</fullName>
    </submittedName>
</protein>
<organism evidence="1 2">
    <name type="scientific">Mesobacillus persicus</name>
    <dbReference type="NCBI Taxonomy" id="930146"/>
    <lineage>
        <taxon>Bacteria</taxon>
        <taxon>Bacillati</taxon>
        <taxon>Bacillota</taxon>
        <taxon>Bacilli</taxon>
        <taxon>Bacillales</taxon>
        <taxon>Bacillaceae</taxon>
        <taxon>Mesobacillus</taxon>
    </lineage>
</organism>
<gene>
    <name evidence="1" type="ORF">SAMN05192533_12112</name>
</gene>
<dbReference type="RefSeq" id="WP_090749863.1">
    <property type="nucleotide sequence ID" value="NZ_FOBW01000021.1"/>
</dbReference>
<keyword evidence="2" id="KW-1185">Reference proteome</keyword>
<name>A0A1H8JFC2_9BACI</name>
<dbReference type="STRING" id="930146.SAMN05192533_12112"/>
<dbReference type="EMBL" id="FOBW01000021">
    <property type="protein sequence ID" value="SEN79449.1"/>
    <property type="molecule type" value="Genomic_DNA"/>
</dbReference>